<dbReference type="InterPro" id="IPR012551">
    <property type="entry name" value="DUF1707_SHOCT-like"/>
</dbReference>
<feature type="transmembrane region" description="Helical" evidence="2">
    <location>
        <begin position="210"/>
        <end position="232"/>
    </location>
</feature>
<dbReference type="RefSeq" id="WP_168079121.1">
    <property type="nucleotide sequence ID" value="NZ_BAAAQJ010000020.1"/>
</dbReference>
<keyword evidence="2" id="KW-0812">Transmembrane</keyword>
<dbReference type="EMBL" id="BONU01000013">
    <property type="protein sequence ID" value="GIG73948.1"/>
    <property type="molecule type" value="Genomic_DNA"/>
</dbReference>
<comment type="caution">
    <text evidence="4">The sequence shown here is derived from an EMBL/GenBank/DDBJ whole genome shotgun (WGS) entry which is preliminary data.</text>
</comment>
<feature type="domain" description="DUF1707" evidence="3">
    <location>
        <begin position="86"/>
        <end position="137"/>
    </location>
</feature>
<feature type="region of interest" description="Disordered" evidence="1">
    <location>
        <begin position="58"/>
        <end position="92"/>
    </location>
</feature>
<proteinExistence type="predicted"/>
<accession>A0A8J3LNX8</accession>
<evidence type="ECO:0000313" key="5">
    <source>
        <dbReference type="Proteomes" id="UP000653674"/>
    </source>
</evidence>
<feature type="domain" description="DUF1707" evidence="3">
    <location>
        <begin position="5"/>
        <end position="56"/>
    </location>
</feature>
<evidence type="ECO:0000313" key="4">
    <source>
        <dbReference type="EMBL" id="GIG73948.1"/>
    </source>
</evidence>
<keyword evidence="2" id="KW-1133">Transmembrane helix</keyword>
<reference evidence="4" key="1">
    <citation type="submission" date="2021-01" db="EMBL/GenBank/DDBJ databases">
        <title>Whole genome shotgun sequence of Planosporangium flavigriseum NBRC 105377.</title>
        <authorList>
            <person name="Komaki H."/>
            <person name="Tamura T."/>
        </authorList>
    </citation>
    <scope>NUCLEOTIDE SEQUENCE</scope>
    <source>
        <strain evidence="4">NBRC 105377</strain>
    </source>
</reference>
<dbReference type="Pfam" id="PF08044">
    <property type="entry name" value="DUF1707"/>
    <property type="match status" value="2"/>
</dbReference>
<evidence type="ECO:0000256" key="2">
    <source>
        <dbReference type="SAM" id="Phobius"/>
    </source>
</evidence>
<keyword evidence="5" id="KW-1185">Reference proteome</keyword>
<sequence>MEDERVGNQQRSQVLELLSAAAEQGYLMPEEYEQRWTAGSTAKTVSVLRRQIADLPAQFRWDPYPPGKQPRGSEAIEPSTGEEDERVGHQQRGQVLERLSAAAGQGYVMPEEYEERSAAASTAKTVSVLLAQVADLPVQFQWDPYPDRKKPRKRERNEPPTAKEIERYALLTLVLGILSVPLAFCYLGWISGIGAIVASRKSGGRSEANTGRVFGSIGIILTVIVVIVRHVAN</sequence>
<dbReference type="AlphaFoldDB" id="A0A8J3LNX8"/>
<dbReference type="PANTHER" id="PTHR40763">
    <property type="entry name" value="MEMBRANE PROTEIN-RELATED"/>
    <property type="match status" value="1"/>
</dbReference>
<gene>
    <name evidence="4" type="ORF">Pfl04_23520</name>
</gene>
<evidence type="ECO:0000259" key="3">
    <source>
        <dbReference type="Pfam" id="PF08044"/>
    </source>
</evidence>
<evidence type="ECO:0000256" key="1">
    <source>
        <dbReference type="SAM" id="MobiDB-lite"/>
    </source>
</evidence>
<dbReference type="Proteomes" id="UP000653674">
    <property type="component" value="Unassembled WGS sequence"/>
</dbReference>
<dbReference type="PANTHER" id="PTHR40763:SF5">
    <property type="entry name" value="MEMBRANE PROTEIN"/>
    <property type="match status" value="1"/>
</dbReference>
<name>A0A8J3LNX8_9ACTN</name>
<keyword evidence="2" id="KW-0472">Membrane</keyword>
<organism evidence="4 5">
    <name type="scientific">Planosporangium flavigriseum</name>
    <dbReference type="NCBI Taxonomy" id="373681"/>
    <lineage>
        <taxon>Bacteria</taxon>
        <taxon>Bacillati</taxon>
        <taxon>Actinomycetota</taxon>
        <taxon>Actinomycetes</taxon>
        <taxon>Micromonosporales</taxon>
        <taxon>Micromonosporaceae</taxon>
        <taxon>Planosporangium</taxon>
    </lineage>
</organism>
<feature type="transmembrane region" description="Helical" evidence="2">
    <location>
        <begin position="168"/>
        <end position="198"/>
    </location>
</feature>
<protein>
    <recommendedName>
        <fullName evidence="3">DUF1707 domain-containing protein</fullName>
    </recommendedName>
</protein>